<gene>
    <name evidence="3" type="primary">LOC111017044</name>
</gene>
<keyword evidence="1" id="KW-1133">Transmembrane helix</keyword>
<keyword evidence="1" id="KW-0812">Transmembrane</keyword>
<dbReference type="AlphaFoldDB" id="A0A6J1D3X8"/>
<protein>
    <submittedName>
        <fullName evidence="3">Uncharacterized protein LOC111017044</fullName>
    </submittedName>
</protein>
<feature type="transmembrane region" description="Helical" evidence="1">
    <location>
        <begin position="96"/>
        <end position="120"/>
    </location>
</feature>
<dbReference type="Proteomes" id="UP000504603">
    <property type="component" value="Unplaced"/>
</dbReference>
<dbReference type="PANTHER" id="PTHR34658:SF5">
    <property type="entry name" value="PROTEIN, PUTATIVE-RELATED"/>
    <property type="match status" value="1"/>
</dbReference>
<sequence length="131" mass="14324">MATFIRIVPSLMAISFLRFSLYPPHCLTAAKWTALLTLTAAVASFAPEFIFTNATSLSSSFSKSCRRDGYIRIPLDLPGDVLCLPAKMVTRSSLDFFVPTVFAALGVGVSVCFVRSFGLLENAENSRFDRS</sequence>
<reference evidence="3" key="1">
    <citation type="submission" date="2025-08" db="UniProtKB">
        <authorList>
            <consortium name="RefSeq"/>
        </authorList>
    </citation>
    <scope>IDENTIFICATION</scope>
    <source>
        <strain evidence="3">OHB3-1</strain>
    </source>
</reference>
<proteinExistence type="predicted"/>
<evidence type="ECO:0000313" key="3">
    <source>
        <dbReference type="RefSeq" id="XP_022148378.1"/>
    </source>
</evidence>
<dbReference type="RefSeq" id="XP_022148378.1">
    <property type="nucleotide sequence ID" value="XM_022292686.1"/>
</dbReference>
<dbReference type="KEGG" id="mcha:111017044"/>
<accession>A0A6J1D3X8</accession>
<evidence type="ECO:0000313" key="2">
    <source>
        <dbReference type="Proteomes" id="UP000504603"/>
    </source>
</evidence>
<dbReference type="OrthoDB" id="1921102at2759"/>
<organism evidence="2 3">
    <name type="scientific">Momordica charantia</name>
    <name type="common">Bitter gourd</name>
    <name type="synonym">Balsam pear</name>
    <dbReference type="NCBI Taxonomy" id="3673"/>
    <lineage>
        <taxon>Eukaryota</taxon>
        <taxon>Viridiplantae</taxon>
        <taxon>Streptophyta</taxon>
        <taxon>Embryophyta</taxon>
        <taxon>Tracheophyta</taxon>
        <taxon>Spermatophyta</taxon>
        <taxon>Magnoliopsida</taxon>
        <taxon>eudicotyledons</taxon>
        <taxon>Gunneridae</taxon>
        <taxon>Pentapetalae</taxon>
        <taxon>rosids</taxon>
        <taxon>fabids</taxon>
        <taxon>Cucurbitales</taxon>
        <taxon>Cucurbitaceae</taxon>
        <taxon>Momordiceae</taxon>
        <taxon>Momordica</taxon>
    </lineage>
</organism>
<dbReference type="GeneID" id="111017044"/>
<keyword evidence="1" id="KW-0472">Membrane</keyword>
<keyword evidence="2" id="KW-1185">Reference proteome</keyword>
<name>A0A6J1D3X8_MOMCH</name>
<dbReference type="PANTHER" id="PTHR34658">
    <property type="entry name" value="OS01G0151800 PROTEIN"/>
    <property type="match status" value="1"/>
</dbReference>
<evidence type="ECO:0000256" key="1">
    <source>
        <dbReference type="SAM" id="Phobius"/>
    </source>
</evidence>